<evidence type="ECO:0000313" key="2">
    <source>
        <dbReference type="EMBL" id="KAA3472310.1"/>
    </source>
</evidence>
<comment type="caution">
    <text evidence="2">The sequence shown here is derived from an EMBL/GenBank/DDBJ whole genome shotgun (WGS) entry which is preliminary data.</text>
</comment>
<reference evidence="2" key="1">
    <citation type="submission" date="2019-08" db="EMBL/GenBank/DDBJ databases">
        <authorList>
            <person name="Liu F."/>
        </authorList>
    </citation>
    <scope>NUCLEOTIDE SEQUENCE [LARGE SCALE GENOMIC DNA]</scope>
    <source>
        <strain evidence="2">PA1801</strain>
        <tissue evidence="2">Leaf</tissue>
    </source>
</reference>
<feature type="domain" description="Malectin" evidence="1">
    <location>
        <begin position="97"/>
        <end position="221"/>
    </location>
</feature>
<dbReference type="PANTHER" id="PTHR34081:SF1">
    <property type="entry name" value="MALECTIN, LEUCINE-RICH REPEAT DOMAIN, L DOMAIN-LIKE PROTEIN-RELATED"/>
    <property type="match status" value="1"/>
</dbReference>
<keyword evidence="2" id="KW-0808">Transferase</keyword>
<dbReference type="InterPro" id="IPR032675">
    <property type="entry name" value="LRR_dom_sf"/>
</dbReference>
<keyword evidence="2" id="KW-0675">Receptor</keyword>
<dbReference type="PANTHER" id="PTHR34081">
    <property type="entry name" value="MALECTIN DOMAIN-CONTAINING PROTEIN"/>
    <property type="match status" value="1"/>
</dbReference>
<dbReference type="SUPFAM" id="SSF52058">
    <property type="entry name" value="L domain-like"/>
    <property type="match status" value="1"/>
</dbReference>
<organism evidence="2 3">
    <name type="scientific">Gossypium australe</name>
    <dbReference type="NCBI Taxonomy" id="47621"/>
    <lineage>
        <taxon>Eukaryota</taxon>
        <taxon>Viridiplantae</taxon>
        <taxon>Streptophyta</taxon>
        <taxon>Embryophyta</taxon>
        <taxon>Tracheophyta</taxon>
        <taxon>Spermatophyta</taxon>
        <taxon>Magnoliopsida</taxon>
        <taxon>eudicotyledons</taxon>
        <taxon>Gunneridae</taxon>
        <taxon>Pentapetalae</taxon>
        <taxon>rosids</taxon>
        <taxon>malvids</taxon>
        <taxon>Malvales</taxon>
        <taxon>Malvaceae</taxon>
        <taxon>Malvoideae</taxon>
        <taxon>Gossypium</taxon>
    </lineage>
</organism>
<proteinExistence type="predicted"/>
<dbReference type="Gene3D" id="3.80.10.10">
    <property type="entry name" value="Ribonuclease Inhibitor"/>
    <property type="match status" value="1"/>
</dbReference>
<dbReference type="InterPro" id="IPR021720">
    <property type="entry name" value="Malectin_dom"/>
</dbReference>
<dbReference type="EMBL" id="SMMG02000005">
    <property type="protein sequence ID" value="KAA3472310.1"/>
    <property type="molecule type" value="Genomic_DNA"/>
</dbReference>
<dbReference type="Pfam" id="PF00560">
    <property type="entry name" value="LRR_1"/>
    <property type="match status" value="1"/>
</dbReference>
<dbReference type="Proteomes" id="UP000325315">
    <property type="component" value="Unassembled WGS sequence"/>
</dbReference>
<dbReference type="Gene3D" id="2.60.120.430">
    <property type="entry name" value="Galactose-binding lectin"/>
    <property type="match status" value="1"/>
</dbReference>
<evidence type="ECO:0000313" key="3">
    <source>
        <dbReference type="Proteomes" id="UP000325315"/>
    </source>
</evidence>
<keyword evidence="3" id="KW-1185">Reference proteome</keyword>
<keyword evidence="2" id="KW-0418">Kinase</keyword>
<dbReference type="Pfam" id="PF11721">
    <property type="entry name" value="Malectin"/>
    <property type="match status" value="1"/>
</dbReference>
<sequence length="261" mass="28428">MLRSCNLIGEIPASFGFTSIKKLFLNGNNFTGKVPSWILNSEENIDLSYNNFTDTGVTGCHQKNTINLFSSTARVNNSGIVPCLRSSTTCAAGSSHSVHINCGGKVTKVNGTDYDADDSQAGPSTFQYDGNSNWAFSTTGVFLDDDHLDDELAFDNRQVSISGDGAEPYKNARLAPTSLTYYLFCLTNSTYTVKLHFAEIQFNNDQTYSSLGRRIFDVYIQIGFRWAGKGTTSMPQGTIYGPLISAISALDPSRTIVHDGT</sequence>
<name>A0A5B6VSZ4_9ROSI</name>
<evidence type="ECO:0000259" key="1">
    <source>
        <dbReference type="Pfam" id="PF11721"/>
    </source>
</evidence>
<dbReference type="OrthoDB" id="963016at2759"/>
<gene>
    <name evidence="2" type="ORF">EPI10_022799</name>
</gene>
<dbReference type="GO" id="GO:0016301">
    <property type="term" value="F:kinase activity"/>
    <property type="evidence" value="ECO:0007669"/>
    <property type="project" value="UniProtKB-KW"/>
</dbReference>
<dbReference type="AlphaFoldDB" id="A0A5B6VSZ4"/>
<protein>
    <submittedName>
        <fullName evidence="2">Putative leucine-rich repeat receptor-like serine/threonine-protein kinase</fullName>
    </submittedName>
</protein>
<accession>A0A5B6VSZ4</accession>
<dbReference type="InterPro" id="IPR001611">
    <property type="entry name" value="Leu-rich_rpt"/>
</dbReference>